<dbReference type="InterPro" id="IPR002123">
    <property type="entry name" value="Plipid/glycerol_acylTrfase"/>
</dbReference>
<evidence type="ECO:0000256" key="1">
    <source>
        <dbReference type="ARBA" id="ARBA00004651"/>
    </source>
</evidence>
<feature type="transmembrane region" description="Helical" evidence="7">
    <location>
        <begin position="260"/>
        <end position="280"/>
    </location>
</feature>
<gene>
    <name evidence="9" type="ORF">ACFODZ_00755</name>
</gene>
<feature type="transmembrane region" description="Helical" evidence="7">
    <location>
        <begin position="292"/>
        <end position="312"/>
    </location>
</feature>
<sequence length="643" mass="71348">MSDKSQFHLLGQQRFLPFFLTQFFGAFNDNVFKNALVIMIAFRVAEDQVNILTNLAFGLFILPFFLFSAFAGQVADKFEKAMLIRRVKIGEILIMSLATVGFYLNSVPLLIFVLFLMGSQSTLFGPVKYGYLPEKLSNHELMGGNGLVEASTFLSILLGTILGGILIAYDSWVPISVAVVCFAASGYLSARKIPLCEAAEPTIKLDWNLWRATAGNLRILPEKRVVFLSVLGISWFWFFGSVFLAQMPNFSRTVLSGNEYVVTLLLTMFSIGIGLGSLLCEKLSGRRVEIGLVPVGALGLAWFGFDLYWVSSQWPVSAVQNLGITAVMSVPGAYRVCIDLAMIGVFGGLYIVPLYSLVQERSDANQVSRIIAGNNIINAMFMVVAAVLGMVVLGVLDMTIPQLFLITVGLHIVVCLYIFKVVPEFILRLIAWLLVSLVYRVKYKGLEHIPADGPVVLVCNHVAFVDPAIIMGRVRRPTRFVMHHKIYNKFGMKFLFKSAKTIPIASAKEDPEMMEAAFASVKEALAEGDVVCIFPEGRLTADGHIGQFKRGIERILRETPVPVVPMALNNLWGSMFSRYDKKVIHRRPRKFMATVELLVGEPIPPEQVTAESLYEQVVDLKHQAEIDNPLLEKPVPENTDSNA</sequence>
<keyword evidence="2" id="KW-0813">Transport</keyword>
<feature type="transmembrane region" description="Helical" evidence="7">
    <location>
        <begin position="150"/>
        <end position="169"/>
    </location>
</feature>
<dbReference type="InterPro" id="IPR036259">
    <property type="entry name" value="MFS_trans_sf"/>
</dbReference>
<dbReference type="RefSeq" id="WP_077409437.1">
    <property type="nucleotide sequence ID" value="NZ_JBHRTS010000001.1"/>
</dbReference>
<feature type="transmembrane region" description="Helical" evidence="7">
    <location>
        <begin position="92"/>
        <end position="117"/>
    </location>
</feature>
<proteinExistence type="predicted"/>
<feature type="transmembrane region" description="Helical" evidence="7">
    <location>
        <begin position="402"/>
        <end position="419"/>
    </location>
</feature>
<keyword evidence="6 7" id="KW-0472">Membrane</keyword>
<evidence type="ECO:0000256" key="6">
    <source>
        <dbReference type="ARBA" id="ARBA00023136"/>
    </source>
</evidence>
<dbReference type="CDD" id="cd06173">
    <property type="entry name" value="MFS_MefA_like"/>
    <property type="match status" value="1"/>
</dbReference>
<evidence type="ECO:0000313" key="10">
    <source>
        <dbReference type="Proteomes" id="UP001595533"/>
    </source>
</evidence>
<evidence type="ECO:0000259" key="8">
    <source>
        <dbReference type="SMART" id="SM00563"/>
    </source>
</evidence>
<accession>A0ABV7J9H9</accession>
<feature type="transmembrane region" description="Helical" evidence="7">
    <location>
        <begin position="332"/>
        <end position="355"/>
    </location>
</feature>
<dbReference type="Proteomes" id="UP001595533">
    <property type="component" value="Unassembled WGS sequence"/>
</dbReference>
<dbReference type="CDD" id="cd07989">
    <property type="entry name" value="LPLAT_AGPAT-like"/>
    <property type="match status" value="1"/>
</dbReference>
<dbReference type="SMART" id="SM00563">
    <property type="entry name" value="PlsC"/>
    <property type="match status" value="1"/>
</dbReference>
<dbReference type="PANTHER" id="PTHR43266">
    <property type="entry name" value="MACROLIDE-EFFLUX PROTEIN"/>
    <property type="match status" value="1"/>
</dbReference>
<dbReference type="InterPro" id="IPR011701">
    <property type="entry name" value="MFS"/>
</dbReference>
<dbReference type="Pfam" id="PF07690">
    <property type="entry name" value="MFS_1"/>
    <property type="match status" value="1"/>
</dbReference>
<dbReference type="PANTHER" id="PTHR43266:SF2">
    <property type="entry name" value="MAJOR FACILITATOR SUPERFAMILY (MFS) PROFILE DOMAIN-CONTAINING PROTEIN"/>
    <property type="match status" value="1"/>
</dbReference>
<organism evidence="9 10">
    <name type="scientific">Marinicella sediminis</name>
    <dbReference type="NCBI Taxonomy" id="1792834"/>
    <lineage>
        <taxon>Bacteria</taxon>
        <taxon>Pseudomonadati</taxon>
        <taxon>Pseudomonadota</taxon>
        <taxon>Gammaproteobacteria</taxon>
        <taxon>Lysobacterales</taxon>
        <taxon>Marinicellaceae</taxon>
        <taxon>Marinicella</taxon>
    </lineage>
</organism>
<reference evidence="10" key="1">
    <citation type="journal article" date="2019" name="Int. J. Syst. Evol. Microbiol.">
        <title>The Global Catalogue of Microorganisms (GCM) 10K type strain sequencing project: providing services to taxonomists for standard genome sequencing and annotation.</title>
        <authorList>
            <consortium name="The Broad Institute Genomics Platform"/>
            <consortium name="The Broad Institute Genome Sequencing Center for Infectious Disease"/>
            <person name="Wu L."/>
            <person name="Ma J."/>
        </authorList>
    </citation>
    <scope>NUCLEOTIDE SEQUENCE [LARGE SCALE GENOMIC DNA]</scope>
    <source>
        <strain evidence="10">KCTC 42953</strain>
    </source>
</reference>
<dbReference type="Pfam" id="PF01553">
    <property type="entry name" value="Acyltransferase"/>
    <property type="match status" value="1"/>
</dbReference>
<keyword evidence="5 7" id="KW-1133">Transmembrane helix</keyword>
<protein>
    <submittedName>
        <fullName evidence="9">MFS transporter</fullName>
    </submittedName>
</protein>
<keyword evidence="10" id="KW-1185">Reference proteome</keyword>
<dbReference type="Gene3D" id="1.20.1250.20">
    <property type="entry name" value="MFS general substrate transporter like domains"/>
    <property type="match status" value="1"/>
</dbReference>
<evidence type="ECO:0000313" key="9">
    <source>
        <dbReference type="EMBL" id="MFC3192756.1"/>
    </source>
</evidence>
<evidence type="ECO:0000256" key="5">
    <source>
        <dbReference type="ARBA" id="ARBA00022989"/>
    </source>
</evidence>
<feature type="transmembrane region" description="Helical" evidence="7">
    <location>
        <begin position="51"/>
        <end position="71"/>
    </location>
</feature>
<keyword evidence="4 7" id="KW-0812">Transmembrane</keyword>
<evidence type="ECO:0000256" key="2">
    <source>
        <dbReference type="ARBA" id="ARBA00022448"/>
    </source>
</evidence>
<keyword evidence="3" id="KW-1003">Cell membrane</keyword>
<dbReference type="SUPFAM" id="SSF69593">
    <property type="entry name" value="Glycerol-3-phosphate (1)-acyltransferase"/>
    <property type="match status" value="1"/>
</dbReference>
<comment type="subcellular location">
    <subcellularLocation>
        <location evidence="1">Cell membrane</location>
        <topology evidence="1">Multi-pass membrane protein</topology>
    </subcellularLocation>
</comment>
<evidence type="ECO:0000256" key="3">
    <source>
        <dbReference type="ARBA" id="ARBA00022475"/>
    </source>
</evidence>
<comment type="caution">
    <text evidence="9">The sequence shown here is derived from an EMBL/GenBank/DDBJ whole genome shotgun (WGS) entry which is preliminary data.</text>
</comment>
<feature type="transmembrane region" description="Helical" evidence="7">
    <location>
        <begin position="376"/>
        <end position="396"/>
    </location>
</feature>
<evidence type="ECO:0000256" key="4">
    <source>
        <dbReference type="ARBA" id="ARBA00022692"/>
    </source>
</evidence>
<name>A0ABV7J9H9_9GAMM</name>
<dbReference type="EMBL" id="JBHRTS010000001">
    <property type="protein sequence ID" value="MFC3192756.1"/>
    <property type="molecule type" value="Genomic_DNA"/>
</dbReference>
<dbReference type="SUPFAM" id="SSF103473">
    <property type="entry name" value="MFS general substrate transporter"/>
    <property type="match status" value="1"/>
</dbReference>
<feature type="transmembrane region" description="Helical" evidence="7">
    <location>
        <begin position="225"/>
        <end position="248"/>
    </location>
</feature>
<feature type="domain" description="Phospholipid/glycerol acyltransferase" evidence="8">
    <location>
        <begin position="455"/>
        <end position="571"/>
    </location>
</feature>
<evidence type="ECO:0000256" key="7">
    <source>
        <dbReference type="SAM" id="Phobius"/>
    </source>
</evidence>